<gene>
    <name evidence="1" type="ORF">QOZ88_22885</name>
</gene>
<dbReference type="Proteomes" id="UP001233673">
    <property type="component" value="Unassembled WGS sequence"/>
</dbReference>
<protein>
    <submittedName>
        <fullName evidence="1">Uncharacterized protein</fullName>
    </submittedName>
</protein>
<dbReference type="RefSeq" id="WP_306001986.1">
    <property type="nucleotide sequence ID" value="NZ_JASNFN010000054.1"/>
</dbReference>
<proteinExistence type="predicted"/>
<organism evidence="1 2">
    <name type="scientific">Blastococcus carthaginiensis</name>
    <dbReference type="NCBI Taxonomy" id="3050034"/>
    <lineage>
        <taxon>Bacteria</taxon>
        <taxon>Bacillati</taxon>
        <taxon>Actinomycetota</taxon>
        <taxon>Actinomycetes</taxon>
        <taxon>Geodermatophilales</taxon>
        <taxon>Geodermatophilaceae</taxon>
        <taxon>Blastococcus</taxon>
    </lineage>
</organism>
<dbReference type="EMBL" id="JASNFN010000054">
    <property type="protein sequence ID" value="MDP5185490.1"/>
    <property type="molecule type" value="Genomic_DNA"/>
</dbReference>
<keyword evidence="2" id="KW-1185">Reference proteome</keyword>
<sequence>MWHNNLTVISTHCKNPAQQAWAIIQGFSGWLRIKPQSPDGVTNVFLLLTTGLANNRKVDVLIVNNEITEATLR</sequence>
<evidence type="ECO:0000313" key="1">
    <source>
        <dbReference type="EMBL" id="MDP5185490.1"/>
    </source>
</evidence>
<accession>A0ABT9IIV2</accession>
<name>A0ABT9IIV2_9ACTN</name>
<evidence type="ECO:0000313" key="2">
    <source>
        <dbReference type="Proteomes" id="UP001233673"/>
    </source>
</evidence>
<reference evidence="2" key="1">
    <citation type="submission" date="2023-05" db="EMBL/GenBank/DDBJ databases">
        <title>Draft genome of Pseudofrankia sp. BMG5.37.</title>
        <authorList>
            <person name="Gtari M."/>
            <person name="Ghodhbane F."/>
            <person name="Sbissi I."/>
        </authorList>
    </citation>
    <scope>NUCLEOTIDE SEQUENCE [LARGE SCALE GENOMIC DNA]</scope>
    <source>
        <strain evidence="2">BMG 814</strain>
    </source>
</reference>
<comment type="caution">
    <text evidence="1">The sequence shown here is derived from an EMBL/GenBank/DDBJ whole genome shotgun (WGS) entry which is preliminary data.</text>
</comment>